<dbReference type="HOGENOM" id="CLU_045520_3_0_7"/>
<dbReference type="Pfam" id="PF00174">
    <property type="entry name" value="Oxidored_molyb"/>
    <property type="match status" value="1"/>
</dbReference>
<feature type="domain" description="Oxidoreductase molybdopterin-binding" evidence="1">
    <location>
        <begin position="7"/>
        <end position="119"/>
    </location>
</feature>
<dbReference type="NCBIfam" id="NF003767">
    <property type="entry name" value="PRK05363.1"/>
    <property type="match status" value="1"/>
</dbReference>
<evidence type="ECO:0000259" key="1">
    <source>
        <dbReference type="Pfam" id="PF00174"/>
    </source>
</evidence>
<comment type="caution">
    <text evidence="2">The sequence shown here is derived from an EMBL/GenBank/DDBJ whole genome shotgun (WGS) entry which is preliminary data.</text>
</comment>
<dbReference type="PANTHER" id="PTHR43032">
    <property type="entry name" value="PROTEIN-METHIONINE-SULFOXIDE REDUCTASE"/>
    <property type="match status" value="1"/>
</dbReference>
<feature type="non-terminal residue" evidence="2">
    <location>
        <position position="1"/>
    </location>
</feature>
<dbReference type="SUPFAM" id="SSF56524">
    <property type="entry name" value="Oxidoreductase molybdopterin-binding domain"/>
    <property type="match status" value="1"/>
</dbReference>
<dbReference type="InterPro" id="IPR036374">
    <property type="entry name" value="OxRdtase_Mopterin-bd_sf"/>
</dbReference>
<organism evidence="2 3">
    <name type="scientific">Entotheonella factor</name>
    <dbReference type="NCBI Taxonomy" id="1429438"/>
    <lineage>
        <taxon>Bacteria</taxon>
        <taxon>Pseudomonadati</taxon>
        <taxon>Nitrospinota/Tectimicrobiota group</taxon>
        <taxon>Candidatus Tectimicrobiota</taxon>
        <taxon>Candidatus Entotheonellia</taxon>
        <taxon>Candidatus Entotheonellales</taxon>
        <taxon>Candidatus Entotheonellaceae</taxon>
        <taxon>Candidatus Entotheonella</taxon>
    </lineage>
</organism>
<accession>W4LEM5</accession>
<gene>
    <name evidence="2" type="ORF">ETSY1_26890</name>
</gene>
<name>W4LEM5_ENTF1</name>
<dbReference type="InterPro" id="IPR000572">
    <property type="entry name" value="OxRdtase_Mopterin-bd_dom"/>
</dbReference>
<reference evidence="2 3" key="1">
    <citation type="journal article" date="2014" name="Nature">
        <title>An environmental bacterial taxon with a large and distinct metabolic repertoire.</title>
        <authorList>
            <person name="Wilson M.C."/>
            <person name="Mori T."/>
            <person name="Ruckert C."/>
            <person name="Uria A.R."/>
            <person name="Helf M.J."/>
            <person name="Takada K."/>
            <person name="Gernert C."/>
            <person name="Steffens U.A."/>
            <person name="Heycke N."/>
            <person name="Schmitt S."/>
            <person name="Rinke C."/>
            <person name="Helfrich E.J."/>
            <person name="Brachmann A.O."/>
            <person name="Gurgui C."/>
            <person name="Wakimoto T."/>
            <person name="Kracht M."/>
            <person name="Crusemann M."/>
            <person name="Hentschel U."/>
            <person name="Abe I."/>
            <person name="Matsunaga S."/>
            <person name="Kalinowski J."/>
            <person name="Takeyama H."/>
            <person name="Piel J."/>
        </authorList>
    </citation>
    <scope>NUCLEOTIDE SEQUENCE [LARGE SCALE GENOMIC DNA]</scope>
    <source>
        <strain evidence="3">TSY1</strain>
    </source>
</reference>
<evidence type="ECO:0000313" key="2">
    <source>
        <dbReference type="EMBL" id="ETW96364.1"/>
    </source>
</evidence>
<proteinExistence type="predicted"/>
<dbReference type="Gene3D" id="3.90.420.10">
    <property type="entry name" value="Oxidoreductase, molybdopterin-binding domain"/>
    <property type="match status" value="1"/>
</dbReference>
<evidence type="ECO:0000313" key="3">
    <source>
        <dbReference type="Proteomes" id="UP000019141"/>
    </source>
</evidence>
<feature type="non-terminal residue" evidence="2">
    <location>
        <position position="188"/>
    </location>
</feature>
<dbReference type="EMBL" id="AZHW01000796">
    <property type="protein sequence ID" value="ETW96364.1"/>
    <property type="molecule type" value="Genomic_DNA"/>
</dbReference>
<dbReference type="PANTHER" id="PTHR43032:SF3">
    <property type="entry name" value="PROTEIN-METHIONINE-SULFOXIDE REDUCTASE CATALYTIC SUBUNIT MSRP"/>
    <property type="match status" value="1"/>
</dbReference>
<protein>
    <recommendedName>
        <fullName evidence="1">Oxidoreductase molybdopterin-binding domain-containing protein</fullName>
    </recommendedName>
</protein>
<dbReference type="Proteomes" id="UP000019141">
    <property type="component" value="Unassembled WGS sequence"/>
</dbReference>
<sequence>RCVEAWAMAVPWTGFPLAELIKRVEPTSEAKYIKMTTFVDRTVALNQLRFWYPWPYTEALTIEEGMNELTLLATGIYGKPMPKQHGAPIRLVVPWKYGFKNIKSIVAIEFVKERPKTFWEELGPNEYGFWANVNPNFPHPRWSQAEERMLGTDEKRATLIFNGYEKWVASMYPDLKNRLYFNSSCQLL</sequence>
<keyword evidence="3" id="KW-1185">Reference proteome</keyword>
<dbReference type="AlphaFoldDB" id="W4LEM5"/>